<evidence type="ECO:0000256" key="4">
    <source>
        <dbReference type="ARBA" id="ARBA00023125"/>
    </source>
</evidence>
<keyword evidence="4 8" id="KW-0238">DNA-binding</keyword>
<dbReference type="SMART" id="SM00448">
    <property type="entry name" value="REC"/>
    <property type="match status" value="1"/>
</dbReference>
<dbReference type="Gene3D" id="3.40.50.2300">
    <property type="match status" value="1"/>
</dbReference>
<evidence type="ECO:0000256" key="1">
    <source>
        <dbReference type="ARBA" id="ARBA00022553"/>
    </source>
</evidence>
<evidence type="ECO:0000313" key="9">
    <source>
        <dbReference type="Proteomes" id="UP000638648"/>
    </source>
</evidence>
<evidence type="ECO:0000259" key="7">
    <source>
        <dbReference type="PROSITE" id="PS50110"/>
    </source>
</evidence>
<comment type="caution">
    <text evidence="8">The sequence shown here is derived from an EMBL/GenBank/DDBJ whole genome shotgun (WGS) entry which is preliminary data.</text>
</comment>
<dbReference type="GO" id="GO:0005829">
    <property type="term" value="C:cytosol"/>
    <property type="evidence" value="ECO:0007669"/>
    <property type="project" value="TreeGrafter"/>
</dbReference>
<dbReference type="CDD" id="cd17535">
    <property type="entry name" value="REC_NarL-like"/>
    <property type="match status" value="1"/>
</dbReference>
<keyword evidence="2" id="KW-0902">Two-component regulatory system</keyword>
<dbReference type="GO" id="GO:0006355">
    <property type="term" value="P:regulation of DNA-templated transcription"/>
    <property type="evidence" value="ECO:0007669"/>
    <property type="project" value="TreeGrafter"/>
</dbReference>
<sequence>MRCLLIDDSPRYLRAARALLEREGIAVVGVARTGEEALAQVAELQPDVTLIDINLGDESGIDLARRLNEAGQSTGPGDEGGIILISSHSVDDFAELVEASPVLGFLDKSALGAGAIESLLHGGQPAGGARA</sequence>
<reference evidence="8" key="1">
    <citation type="submission" date="2020-10" db="EMBL/GenBank/DDBJ databases">
        <title>Sequencing the genomes of 1000 actinobacteria strains.</title>
        <authorList>
            <person name="Klenk H.-P."/>
        </authorList>
    </citation>
    <scope>NUCLEOTIDE SEQUENCE</scope>
    <source>
        <strain evidence="8">DSM 45354</strain>
    </source>
</reference>
<dbReference type="PANTHER" id="PTHR48111">
    <property type="entry name" value="REGULATOR OF RPOS"/>
    <property type="match status" value="1"/>
</dbReference>
<organism evidence="8 9">
    <name type="scientific">Actinopolymorpha pittospori</name>
    <dbReference type="NCBI Taxonomy" id="648752"/>
    <lineage>
        <taxon>Bacteria</taxon>
        <taxon>Bacillati</taxon>
        <taxon>Actinomycetota</taxon>
        <taxon>Actinomycetes</taxon>
        <taxon>Propionibacteriales</taxon>
        <taxon>Actinopolymorphaceae</taxon>
        <taxon>Actinopolymorpha</taxon>
    </lineage>
</organism>
<dbReference type="InterPro" id="IPR058245">
    <property type="entry name" value="NreC/VraR/RcsB-like_REC"/>
</dbReference>
<dbReference type="SUPFAM" id="SSF52172">
    <property type="entry name" value="CheY-like"/>
    <property type="match status" value="1"/>
</dbReference>
<dbReference type="Proteomes" id="UP000638648">
    <property type="component" value="Unassembled WGS sequence"/>
</dbReference>
<dbReference type="AlphaFoldDB" id="A0A927MX51"/>
<evidence type="ECO:0000256" key="6">
    <source>
        <dbReference type="PROSITE-ProRule" id="PRU00169"/>
    </source>
</evidence>
<proteinExistence type="predicted"/>
<evidence type="ECO:0000256" key="5">
    <source>
        <dbReference type="ARBA" id="ARBA00023163"/>
    </source>
</evidence>
<dbReference type="InterPro" id="IPR001789">
    <property type="entry name" value="Sig_transdc_resp-reg_receiver"/>
</dbReference>
<evidence type="ECO:0000256" key="2">
    <source>
        <dbReference type="ARBA" id="ARBA00023012"/>
    </source>
</evidence>
<protein>
    <submittedName>
        <fullName evidence="8">DNA-binding NarL/FixJ family response regulator</fullName>
    </submittedName>
</protein>
<dbReference type="GO" id="GO:0000156">
    <property type="term" value="F:phosphorelay response regulator activity"/>
    <property type="evidence" value="ECO:0007669"/>
    <property type="project" value="TreeGrafter"/>
</dbReference>
<evidence type="ECO:0000313" key="8">
    <source>
        <dbReference type="EMBL" id="MBE1608229.1"/>
    </source>
</evidence>
<keyword evidence="3" id="KW-0805">Transcription regulation</keyword>
<gene>
    <name evidence="8" type="ORF">HEB94_005077</name>
</gene>
<dbReference type="EMBL" id="JADBEM010000001">
    <property type="protein sequence ID" value="MBE1608229.1"/>
    <property type="molecule type" value="Genomic_DNA"/>
</dbReference>
<dbReference type="RefSeq" id="WP_192752036.1">
    <property type="nucleotide sequence ID" value="NZ_BAABJL010000099.1"/>
</dbReference>
<dbReference type="InterPro" id="IPR039420">
    <property type="entry name" value="WalR-like"/>
</dbReference>
<accession>A0A927MX51</accession>
<dbReference type="GO" id="GO:0000976">
    <property type="term" value="F:transcription cis-regulatory region binding"/>
    <property type="evidence" value="ECO:0007669"/>
    <property type="project" value="TreeGrafter"/>
</dbReference>
<keyword evidence="9" id="KW-1185">Reference proteome</keyword>
<feature type="domain" description="Response regulatory" evidence="7">
    <location>
        <begin position="2"/>
        <end position="123"/>
    </location>
</feature>
<evidence type="ECO:0000256" key="3">
    <source>
        <dbReference type="ARBA" id="ARBA00023015"/>
    </source>
</evidence>
<name>A0A927MX51_9ACTN</name>
<dbReference type="PROSITE" id="PS50110">
    <property type="entry name" value="RESPONSE_REGULATORY"/>
    <property type="match status" value="1"/>
</dbReference>
<dbReference type="PANTHER" id="PTHR48111:SF1">
    <property type="entry name" value="TWO-COMPONENT RESPONSE REGULATOR ORR33"/>
    <property type="match status" value="1"/>
</dbReference>
<dbReference type="InterPro" id="IPR011006">
    <property type="entry name" value="CheY-like_superfamily"/>
</dbReference>
<keyword evidence="1 6" id="KW-0597">Phosphoprotein</keyword>
<feature type="modified residue" description="4-aspartylphosphate" evidence="6">
    <location>
        <position position="52"/>
    </location>
</feature>
<dbReference type="GO" id="GO:0032993">
    <property type="term" value="C:protein-DNA complex"/>
    <property type="evidence" value="ECO:0007669"/>
    <property type="project" value="TreeGrafter"/>
</dbReference>
<keyword evidence="5" id="KW-0804">Transcription</keyword>
<dbReference type="Pfam" id="PF00072">
    <property type="entry name" value="Response_reg"/>
    <property type="match status" value="1"/>
</dbReference>